<protein>
    <submittedName>
        <fullName evidence="1">Uncharacterized protein</fullName>
    </submittedName>
</protein>
<gene>
    <name evidence="1" type="ORF">A2W71_01735</name>
</gene>
<reference evidence="1 2" key="1">
    <citation type="journal article" date="2016" name="Nat. Commun.">
        <title>Thousands of microbial genomes shed light on interconnected biogeochemical processes in an aquifer system.</title>
        <authorList>
            <person name="Anantharaman K."/>
            <person name="Brown C.T."/>
            <person name="Hug L.A."/>
            <person name="Sharon I."/>
            <person name="Castelle C.J."/>
            <person name="Probst A.J."/>
            <person name="Thomas B.C."/>
            <person name="Singh A."/>
            <person name="Wilkins M.J."/>
            <person name="Karaoz U."/>
            <person name="Brodie E.L."/>
            <person name="Williams K.H."/>
            <person name="Hubbard S.S."/>
            <person name="Banfield J.F."/>
        </authorList>
    </citation>
    <scope>NUCLEOTIDE SEQUENCE [LARGE SCALE GENOMIC DNA]</scope>
</reference>
<evidence type="ECO:0000313" key="1">
    <source>
        <dbReference type="EMBL" id="OGZ26325.1"/>
    </source>
</evidence>
<name>A0A1G2EKL9_9BACT</name>
<dbReference type="Proteomes" id="UP000176216">
    <property type="component" value="Unassembled WGS sequence"/>
</dbReference>
<dbReference type="AlphaFoldDB" id="A0A1G2EKL9"/>
<evidence type="ECO:0000313" key="2">
    <source>
        <dbReference type="Proteomes" id="UP000176216"/>
    </source>
</evidence>
<dbReference type="EMBL" id="MHMJ01000003">
    <property type="protein sequence ID" value="OGZ26325.1"/>
    <property type="molecule type" value="Genomic_DNA"/>
</dbReference>
<proteinExistence type="predicted"/>
<organism evidence="1 2">
    <name type="scientific">Candidatus Nealsonbacteria bacterium RIFCSPLOWO2_02_39_8</name>
    <dbReference type="NCBI Taxonomy" id="1801674"/>
    <lineage>
        <taxon>Bacteria</taxon>
        <taxon>Candidatus Nealsoniibacteriota</taxon>
    </lineage>
</organism>
<sequence length="425" mass="49917">MERFKPEINIFQEKETEERETPPEKKMEAIARTEEIFFSYVKETIGDILHFPKLLSKEKIRESLRVMAMAAVLSIPVGERAFAERGDLEHGPEIYRELEQGFEELKPQMEQKQFLKEKYNVDVLGPIDKYMLEELKDIEEALKSVRNVAPNKVEELNLMFLKLPRGFYDGMSAVPNYYQSPSDLENYIDQEKQAGRSNADIIIKLSTSANERNKKDTNYYDLIINESSERMRSQKRDFQFNEIVFGRKDVVDFVYSKIENPNKGIIIHEIAHLLHENEIKKADVLEKIFRKLNKQLPPLAMDGVTNRERPEGYVSFYPIRGRVYSEYLKTMDKETVIEFYKNVYSDNNDDKKFVVKMAKRNAEFFEDVVEFEIEKIIFTSETMEDIAETFTYMILRDNGEIQGYADDDPVVQEKIQAIRDFLAAR</sequence>
<comment type="caution">
    <text evidence="1">The sequence shown here is derived from an EMBL/GenBank/DDBJ whole genome shotgun (WGS) entry which is preliminary data.</text>
</comment>
<accession>A0A1G2EKL9</accession>